<dbReference type="Pfam" id="PF00578">
    <property type="entry name" value="AhpC-TSA"/>
    <property type="match status" value="1"/>
</dbReference>
<evidence type="ECO:0000259" key="5">
    <source>
        <dbReference type="PROSITE" id="PS51352"/>
    </source>
</evidence>
<feature type="domain" description="Thioredoxin" evidence="5">
    <location>
        <begin position="258"/>
        <end position="402"/>
    </location>
</feature>
<keyword evidence="4" id="KW-0676">Redox-active center</keyword>
<proteinExistence type="predicted"/>
<dbReference type="EMBL" id="PYGK01000002">
    <property type="protein sequence ID" value="PSL34480.1"/>
    <property type="molecule type" value="Genomic_DNA"/>
</dbReference>
<gene>
    <name evidence="6" type="ORF">CLV42_10251</name>
</gene>
<dbReference type="InterPro" id="IPR036249">
    <property type="entry name" value="Thioredoxin-like_sf"/>
</dbReference>
<organism evidence="6 7">
    <name type="scientific">Chitinophaga ginsengisoli</name>
    <dbReference type="NCBI Taxonomy" id="363837"/>
    <lineage>
        <taxon>Bacteria</taxon>
        <taxon>Pseudomonadati</taxon>
        <taxon>Bacteroidota</taxon>
        <taxon>Chitinophagia</taxon>
        <taxon>Chitinophagales</taxon>
        <taxon>Chitinophagaceae</taxon>
        <taxon>Chitinophaga</taxon>
    </lineage>
</organism>
<dbReference type="GO" id="GO:0017004">
    <property type="term" value="P:cytochrome complex assembly"/>
    <property type="evidence" value="ECO:0007669"/>
    <property type="project" value="UniProtKB-KW"/>
</dbReference>
<name>A0A2P8GKK3_9BACT</name>
<dbReference type="PANTHER" id="PTHR42852">
    <property type="entry name" value="THIOL:DISULFIDE INTERCHANGE PROTEIN DSBE"/>
    <property type="match status" value="1"/>
</dbReference>
<dbReference type="RefSeq" id="WP_106600774.1">
    <property type="nucleotide sequence ID" value="NZ_PYGK01000002.1"/>
</dbReference>
<dbReference type="OrthoDB" id="6399635at2"/>
<dbReference type="InterPro" id="IPR017937">
    <property type="entry name" value="Thioredoxin_CS"/>
</dbReference>
<keyword evidence="2" id="KW-0201">Cytochrome c-type biogenesis</keyword>
<dbReference type="GO" id="GO:0016491">
    <property type="term" value="F:oxidoreductase activity"/>
    <property type="evidence" value="ECO:0007669"/>
    <property type="project" value="InterPro"/>
</dbReference>
<keyword evidence="7" id="KW-1185">Reference proteome</keyword>
<dbReference type="Gene3D" id="3.40.30.10">
    <property type="entry name" value="Glutaredoxin"/>
    <property type="match status" value="1"/>
</dbReference>
<sequence>MKNRLQHMLDTDLSAHSRMALRIKQSLTALLLFPSMLMAQHSFKVEGKVDALKNGDKIFLVYHLEDQQITDSVVVQEGRFIFKGKLEYPVYSSLFLNRNPYVNKLPKGETMDFFRFYLEPAAFSMMAPDSLKHLEIKGSVTNSLNKEVLALLKPNEDKFDALYKEYNALPEEQKKDAKVNEGFDAREKLLITESNQLRLDFAKKHLDTYFSLICLQQATAEATLNSEIEAAYNRLSPTLKKAPLAKDILVRLAAVKSTQIGKTAPDFQQTTPDGKQVKLSDFRSQYVLLDFWASWCGPCREENPNVVAAYKQFKEKGFTVLGVSLDGPSQREAWLKAIEKDQLNWTQVSDLKGWSNEAAKIYNIRAIPANFLLDPNGNIIARDLRGKALTDKLAEIFKSTTAGGE</sequence>
<evidence type="ECO:0000256" key="3">
    <source>
        <dbReference type="ARBA" id="ARBA00023157"/>
    </source>
</evidence>
<evidence type="ECO:0000256" key="1">
    <source>
        <dbReference type="ARBA" id="ARBA00004196"/>
    </source>
</evidence>
<comment type="caution">
    <text evidence="6">The sequence shown here is derived from an EMBL/GenBank/DDBJ whole genome shotgun (WGS) entry which is preliminary data.</text>
</comment>
<dbReference type="InterPro" id="IPR013766">
    <property type="entry name" value="Thioredoxin_domain"/>
</dbReference>
<dbReference type="Pfam" id="PF14289">
    <property type="entry name" value="DUF4369"/>
    <property type="match status" value="1"/>
</dbReference>
<dbReference type="GO" id="GO:0030313">
    <property type="term" value="C:cell envelope"/>
    <property type="evidence" value="ECO:0007669"/>
    <property type="project" value="UniProtKB-SubCell"/>
</dbReference>
<evidence type="ECO:0000313" key="7">
    <source>
        <dbReference type="Proteomes" id="UP000240978"/>
    </source>
</evidence>
<dbReference type="PANTHER" id="PTHR42852:SF6">
    <property type="entry name" value="THIOL:DISULFIDE INTERCHANGE PROTEIN DSBE"/>
    <property type="match status" value="1"/>
</dbReference>
<dbReference type="PROSITE" id="PS51352">
    <property type="entry name" value="THIOREDOXIN_2"/>
    <property type="match status" value="1"/>
</dbReference>
<evidence type="ECO:0000313" key="6">
    <source>
        <dbReference type="EMBL" id="PSL34480.1"/>
    </source>
</evidence>
<reference evidence="6 7" key="1">
    <citation type="submission" date="2018-03" db="EMBL/GenBank/DDBJ databases">
        <title>Genomic Encyclopedia of Archaeal and Bacterial Type Strains, Phase II (KMG-II): from individual species to whole genera.</title>
        <authorList>
            <person name="Goeker M."/>
        </authorList>
    </citation>
    <scope>NUCLEOTIDE SEQUENCE [LARGE SCALE GENOMIC DNA]</scope>
    <source>
        <strain evidence="6 7">DSM 18107</strain>
    </source>
</reference>
<dbReference type="CDD" id="cd02966">
    <property type="entry name" value="TlpA_like_family"/>
    <property type="match status" value="1"/>
</dbReference>
<evidence type="ECO:0000256" key="2">
    <source>
        <dbReference type="ARBA" id="ARBA00022748"/>
    </source>
</evidence>
<comment type="subcellular location">
    <subcellularLocation>
        <location evidence="1">Cell envelope</location>
    </subcellularLocation>
</comment>
<keyword evidence="3" id="KW-1015">Disulfide bond</keyword>
<dbReference type="InterPro" id="IPR050553">
    <property type="entry name" value="Thioredoxin_ResA/DsbE_sf"/>
</dbReference>
<dbReference type="AlphaFoldDB" id="A0A2P8GKK3"/>
<dbReference type="InterPro" id="IPR025380">
    <property type="entry name" value="DUF4369"/>
</dbReference>
<dbReference type="GO" id="GO:0016209">
    <property type="term" value="F:antioxidant activity"/>
    <property type="evidence" value="ECO:0007669"/>
    <property type="project" value="InterPro"/>
</dbReference>
<dbReference type="SUPFAM" id="SSF52833">
    <property type="entry name" value="Thioredoxin-like"/>
    <property type="match status" value="1"/>
</dbReference>
<protein>
    <submittedName>
        <fullName evidence="6">Peroxiredoxin</fullName>
    </submittedName>
</protein>
<dbReference type="InterPro" id="IPR000866">
    <property type="entry name" value="AhpC/TSA"/>
</dbReference>
<evidence type="ECO:0000256" key="4">
    <source>
        <dbReference type="ARBA" id="ARBA00023284"/>
    </source>
</evidence>
<dbReference type="Proteomes" id="UP000240978">
    <property type="component" value="Unassembled WGS sequence"/>
</dbReference>
<accession>A0A2P8GKK3</accession>
<dbReference type="PROSITE" id="PS00194">
    <property type="entry name" value="THIOREDOXIN_1"/>
    <property type="match status" value="1"/>
</dbReference>